<dbReference type="Gene3D" id="3.30.70.100">
    <property type="match status" value="1"/>
</dbReference>
<reference evidence="2" key="1">
    <citation type="submission" date="2021-04" db="EMBL/GenBank/DDBJ databases">
        <title>Isolation of p-tert-butylphenol degrading bacteria Sphingobium phenoxybenzoativorans Tas13 from active sludge.</title>
        <authorList>
            <person name="Li Y."/>
        </authorList>
    </citation>
    <scope>NUCLEOTIDE SEQUENCE</scope>
    <source>
        <strain evidence="2">Tas13</strain>
    </source>
</reference>
<accession>A0A975K6P9</accession>
<proteinExistence type="predicted"/>
<dbReference type="AlphaFoldDB" id="A0A975K6P9"/>
<keyword evidence="3" id="KW-1185">Reference proteome</keyword>
<dbReference type="Pfam" id="PF07110">
    <property type="entry name" value="EthD"/>
    <property type="match status" value="1"/>
</dbReference>
<dbReference type="Proteomes" id="UP000681425">
    <property type="component" value="Chromosome"/>
</dbReference>
<gene>
    <name evidence="2" type="ORF">KFK14_23045</name>
</gene>
<dbReference type="SUPFAM" id="SSF54909">
    <property type="entry name" value="Dimeric alpha+beta barrel"/>
    <property type="match status" value="1"/>
</dbReference>
<dbReference type="KEGG" id="spph:KFK14_23045"/>
<evidence type="ECO:0000313" key="3">
    <source>
        <dbReference type="Proteomes" id="UP000681425"/>
    </source>
</evidence>
<feature type="domain" description="EthD" evidence="1">
    <location>
        <begin position="11"/>
        <end position="103"/>
    </location>
</feature>
<sequence>MIKVMVAGKRKAGMTRHEMHLHALTVHAKLVETCPGFWQHCHRYVQNHIIGQVDFNTGQMMPDGESHYDVLSEFWFDSIDVAMKAWGSDDYFRILRPDEEKISNPDAPYLMIFMTEHVIGGSNPRMSGNFF</sequence>
<dbReference type="EMBL" id="CP073910">
    <property type="protein sequence ID" value="QUT05780.1"/>
    <property type="molecule type" value="Genomic_DNA"/>
</dbReference>
<protein>
    <submittedName>
        <fullName evidence="2">EthD domain-containing protein</fullName>
    </submittedName>
</protein>
<evidence type="ECO:0000259" key="1">
    <source>
        <dbReference type="Pfam" id="PF07110"/>
    </source>
</evidence>
<name>A0A975K6P9_9SPHN</name>
<dbReference type="InterPro" id="IPR011008">
    <property type="entry name" value="Dimeric_a/b-barrel"/>
</dbReference>
<evidence type="ECO:0000313" key="2">
    <source>
        <dbReference type="EMBL" id="QUT05780.1"/>
    </source>
</evidence>
<organism evidence="2 3">
    <name type="scientific">Sphingobium phenoxybenzoativorans</name>
    <dbReference type="NCBI Taxonomy" id="1592790"/>
    <lineage>
        <taxon>Bacteria</taxon>
        <taxon>Pseudomonadati</taxon>
        <taxon>Pseudomonadota</taxon>
        <taxon>Alphaproteobacteria</taxon>
        <taxon>Sphingomonadales</taxon>
        <taxon>Sphingomonadaceae</taxon>
        <taxon>Sphingobium</taxon>
    </lineage>
</organism>
<dbReference type="GO" id="GO:0016491">
    <property type="term" value="F:oxidoreductase activity"/>
    <property type="evidence" value="ECO:0007669"/>
    <property type="project" value="InterPro"/>
</dbReference>
<dbReference type="RefSeq" id="WP_212609293.1">
    <property type="nucleotide sequence ID" value="NZ_CP073910.1"/>
</dbReference>
<dbReference type="InterPro" id="IPR009799">
    <property type="entry name" value="EthD_dom"/>
</dbReference>